<feature type="region of interest" description="Disordered" evidence="9">
    <location>
        <begin position="1"/>
        <end position="34"/>
    </location>
</feature>
<name>A0AAD2CF44_9STRA</name>
<evidence type="ECO:0000256" key="8">
    <source>
        <dbReference type="PROSITE-ProRule" id="PRU00023"/>
    </source>
</evidence>
<dbReference type="EMBL" id="CAKOGP040000224">
    <property type="protein sequence ID" value="CAJ1932854.1"/>
    <property type="molecule type" value="Genomic_DNA"/>
</dbReference>
<feature type="transmembrane region" description="Helical" evidence="10">
    <location>
        <begin position="162"/>
        <end position="182"/>
    </location>
</feature>
<keyword evidence="6" id="KW-0406">Ion transport</keyword>
<dbReference type="GO" id="GO:0005249">
    <property type="term" value="F:voltage-gated potassium channel activity"/>
    <property type="evidence" value="ECO:0007669"/>
    <property type="project" value="InterPro"/>
</dbReference>
<dbReference type="InterPro" id="IPR018490">
    <property type="entry name" value="cNMP-bd_dom_sf"/>
</dbReference>
<feature type="repeat" description="ANK" evidence="8">
    <location>
        <begin position="665"/>
        <end position="697"/>
    </location>
</feature>
<dbReference type="Pfam" id="PF00520">
    <property type="entry name" value="Ion_trans"/>
    <property type="match status" value="1"/>
</dbReference>
<dbReference type="InterPro" id="IPR045319">
    <property type="entry name" value="KAT/AKT"/>
</dbReference>
<evidence type="ECO:0000256" key="3">
    <source>
        <dbReference type="ARBA" id="ARBA00022448"/>
    </source>
</evidence>
<evidence type="ECO:0000313" key="12">
    <source>
        <dbReference type="EMBL" id="CAJ1932854.1"/>
    </source>
</evidence>
<evidence type="ECO:0000256" key="6">
    <source>
        <dbReference type="ARBA" id="ARBA00023065"/>
    </source>
</evidence>
<dbReference type="PANTHER" id="PTHR45743:SF2">
    <property type="entry name" value="POTASSIUM CHANNEL AKT1"/>
    <property type="match status" value="1"/>
</dbReference>
<dbReference type="PROSITE" id="PS50297">
    <property type="entry name" value="ANK_REP_REGION"/>
    <property type="match status" value="2"/>
</dbReference>
<feature type="transmembrane region" description="Helical" evidence="10">
    <location>
        <begin position="80"/>
        <end position="99"/>
    </location>
</feature>
<dbReference type="PROSITE" id="PS50088">
    <property type="entry name" value="ANK_REPEAT"/>
    <property type="match status" value="2"/>
</dbReference>
<dbReference type="SMART" id="SM00248">
    <property type="entry name" value="ANK"/>
    <property type="match status" value="4"/>
</dbReference>
<dbReference type="CDD" id="cd00038">
    <property type="entry name" value="CAP_ED"/>
    <property type="match status" value="1"/>
</dbReference>
<dbReference type="Gene3D" id="2.60.120.10">
    <property type="entry name" value="Jelly Rolls"/>
    <property type="match status" value="1"/>
</dbReference>
<feature type="compositionally biased region" description="Low complexity" evidence="9">
    <location>
        <begin position="1"/>
        <end position="14"/>
    </location>
</feature>
<reference evidence="12" key="1">
    <citation type="submission" date="2023-08" db="EMBL/GenBank/DDBJ databases">
        <authorList>
            <person name="Audoor S."/>
            <person name="Bilcke G."/>
        </authorList>
    </citation>
    <scope>NUCLEOTIDE SEQUENCE</scope>
</reference>
<gene>
    <name evidence="12" type="ORF">CYCCA115_LOCUS3046</name>
</gene>
<dbReference type="InterPro" id="IPR005821">
    <property type="entry name" value="Ion_trans_dom"/>
</dbReference>
<dbReference type="Gene3D" id="1.25.40.20">
    <property type="entry name" value="Ankyrin repeat-containing domain"/>
    <property type="match status" value="2"/>
</dbReference>
<keyword evidence="7 10" id="KW-0472">Membrane</keyword>
<feature type="domain" description="Cyclic nucleotide-binding" evidence="11">
    <location>
        <begin position="405"/>
        <end position="543"/>
    </location>
</feature>
<evidence type="ECO:0000256" key="5">
    <source>
        <dbReference type="ARBA" id="ARBA00022989"/>
    </source>
</evidence>
<accession>A0AAD2CF44</accession>
<evidence type="ECO:0000256" key="9">
    <source>
        <dbReference type="SAM" id="MobiDB-lite"/>
    </source>
</evidence>
<dbReference type="PROSITE" id="PS50042">
    <property type="entry name" value="CNMP_BINDING_3"/>
    <property type="match status" value="1"/>
</dbReference>
<dbReference type="PANTHER" id="PTHR45743">
    <property type="entry name" value="POTASSIUM CHANNEL AKT1"/>
    <property type="match status" value="1"/>
</dbReference>
<keyword evidence="5 10" id="KW-1133">Transmembrane helix</keyword>
<dbReference type="FunFam" id="1.10.287.70:FF:000123">
    <property type="entry name" value="Potassium channel KAT3"/>
    <property type="match status" value="1"/>
</dbReference>
<evidence type="ECO:0000256" key="4">
    <source>
        <dbReference type="ARBA" id="ARBA00022692"/>
    </source>
</evidence>
<dbReference type="SUPFAM" id="SSF51206">
    <property type="entry name" value="cAMP-binding domain-like"/>
    <property type="match status" value="1"/>
</dbReference>
<proteinExistence type="inferred from homology"/>
<dbReference type="SUPFAM" id="SSF48403">
    <property type="entry name" value="Ankyrin repeat"/>
    <property type="match status" value="1"/>
</dbReference>
<evidence type="ECO:0000313" key="13">
    <source>
        <dbReference type="Proteomes" id="UP001295423"/>
    </source>
</evidence>
<comment type="subcellular location">
    <subcellularLocation>
        <location evidence="1">Membrane</location>
        <topology evidence="1">Multi-pass membrane protein</topology>
    </subcellularLocation>
</comment>
<dbReference type="InterPro" id="IPR036770">
    <property type="entry name" value="Ankyrin_rpt-contain_sf"/>
</dbReference>
<dbReference type="InterPro" id="IPR014710">
    <property type="entry name" value="RmlC-like_jellyroll"/>
</dbReference>
<dbReference type="Pfam" id="PF12796">
    <property type="entry name" value="Ank_2"/>
    <property type="match status" value="2"/>
</dbReference>
<feature type="compositionally biased region" description="Polar residues" evidence="9">
    <location>
        <begin position="15"/>
        <end position="34"/>
    </location>
</feature>
<protein>
    <recommendedName>
        <fullName evidence="11">Cyclic nucleotide-binding domain-containing protein</fullName>
    </recommendedName>
</protein>
<evidence type="ECO:0000256" key="1">
    <source>
        <dbReference type="ARBA" id="ARBA00004141"/>
    </source>
</evidence>
<dbReference type="PRINTS" id="PR00169">
    <property type="entry name" value="KCHANNEL"/>
</dbReference>
<organism evidence="12 13">
    <name type="scientific">Cylindrotheca closterium</name>
    <dbReference type="NCBI Taxonomy" id="2856"/>
    <lineage>
        <taxon>Eukaryota</taxon>
        <taxon>Sar</taxon>
        <taxon>Stramenopiles</taxon>
        <taxon>Ochrophyta</taxon>
        <taxon>Bacillariophyta</taxon>
        <taxon>Bacillariophyceae</taxon>
        <taxon>Bacillariophycidae</taxon>
        <taxon>Bacillariales</taxon>
        <taxon>Bacillariaceae</taxon>
        <taxon>Cylindrotheca</taxon>
    </lineage>
</organism>
<sequence length="883" mass="100650">MGVQRPSVVSRSVSNDSLGSTTSNRSANGHKTSLKEVTNATAGTTIFSNIHAKVQVEQVLDIHENESNWWERLIIFPGSVFYRIWWVFTVIATAFTFFFETYQIGFGPGGLYQANDPSSIINFALNSIFGLDMVISFNLAFFNDQNELVYSHRDIANHYLSFYFWIDLVGVMPFYLIVLRITELYRDDTQLTQFLSLLRLLRLVRMRRVKQLFDIIKFSSKVSLISLTLIRNGVAAILWAHFAACAFFFIAKQYQFDPDNTWIGALDQDAMTSSQAYITTMYWSVVTFTTVGYGDLSPINKEEKVFAMIYMLLNITLMSYIIGSITLLVVKNDEAAGVYRHHLQILYKYCAHNNIMEDLPALKTQLKVEFDVQGGDEMILNKFPKTMRQKVLYKLYSSPLQDTYLMEGIRQHFITDFLSACRIVIFSSQEELLTRGATSSDLFFLVEGAVELSAPKNLRSRPSFKRAFSYGDTNHIPTDQKSRVLDRRDFINELSFFTESPQIDTVRTLTVCKMLMITKPEFMFIADDHPNSFGKLLKNLCRKVKQFRKNQDMMHMPTLPVCMEHSELPQEEWNMSDSDDDSNDDDHFHDGDSTIDAEHHTVMHSLTSAQIEAALSTVQDMLDNHVTRQKDESTTRFLLAASRDDVATIRHMCNRGFDPDSADMDYRTALMVASMNGHLRTVEKLLDFGANPHLKDHHGTCAMLEAINNRHDEIIDVLLEEHTHPDMNWLSDARASALLNQAVFDRDLPQLQRLLKANVNVNAKDHVDRRPVHIAAAEGNIAEFQLLVEAGADLDVKDHWGNTVMEEAKRSGNAEDIMDYLLQSTLCRSTANVSESMLSVLSEEDNEDELTNSLRESPLTPLTQRPSILEFPSTPPTPRRYAA</sequence>
<dbReference type="SUPFAM" id="SSF81324">
    <property type="entry name" value="Voltage-gated potassium channels"/>
    <property type="match status" value="1"/>
</dbReference>
<keyword evidence="3" id="KW-0813">Transport</keyword>
<dbReference type="AlphaFoldDB" id="A0AAD2CF44"/>
<feature type="transmembrane region" description="Helical" evidence="10">
    <location>
        <begin position="119"/>
        <end position="141"/>
    </location>
</feature>
<evidence type="ECO:0000259" key="11">
    <source>
        <dbReference type="PROSITE" id="PS50042"/>
    </source>
</evidence>
<comment type="similarity">
    <text evidence="2">Belongs to the potassium channel family. Plant (TC 1.A.1.4) subfamily.</text>
</comment>
<dbReference type="InterPro" id="IPR000595">
    <property type="entry name" value="cNMP-bd_dom"/>
</dbReference>
<feature type="transmembrane region" description="Helical" evidence="10">
    <location>
        <begin position="276"/>
        <end position="293"/>
    </location>
</feature>
<feature type="region of interest" description="Disordered" evidence="9">
    <location>
        <begin position="844"/>
        <end position="883"/>
    </location>
</feature>
<keyword evidence="4 10" id="KW-0812">Transmembrane</keyword>
<feature type="transmembrane region" description="Helical" evidence="10">
    <location>
        <begin position="224"/>
        <end position="250"/>
    </location>
</feature>
<feature type="transmembrane region" description="Helical" evidence="10">
    <location>
        <begin position="305"/>
        <end position="330"/>
    </location>
</feature>
<comment type="caution">
    <text evidence="12">The sequence shown here is derived from an EMBL/GenBank/DDBJ whole genome shotgun (WGS) entry which is preliminary data.</text>
</comment>
<keyword evidence="8" id="KW-0040">ANK repeat</keyword>
<dbReference type="Proteomes" id="UP001295423">
    <property type="component" value="Unassembled WGS sequence"/>
</dbReference>
<dbReference type="Gene3D" id="1.10.287.70">
    <property type="match status" value="1"/>
</dbReference>
<keyword evidence="13" id="KW-1185">Reference proteome</keyword>
<dbReference type="GO" id="GO:0016020">
    <property type="term" value="C:membrane"/>
    <property type="evidence" value="ECO:0007669"/>
    <property type="project" value="UniProtKB-SubCell"/>
</dbReference>
<feature type="compositionally biased region" description="Pro residues" evidence="9">
    <location>
        <begin position="873"/>
        <end position="883"/>
    </location>
</feature>
<feature type="repeat" description="ANK" evidence="8">
    <location>
        <begin position="767"/>
        <end position="799"/>
    </location>
</feature>
<evidence type="ECO:0000256" key="10">
    <source>
        <dbReference type="SAM" id="Phobius"/>
    </source>
</evidence>
<evidence type="ECO:0000256" key="2">
    <source>
        <dbReference type="ARBA" id="ARBA00007929"/>
    </source>
</evidence>
<evidence type="ECO:0000256" key="7">
    <source>
        <dbReference type="ARBA" id="ARBA00023136"/>
    </source>
</evidence>
<feature type="compositionally biased region" description="Polar residues" evidence="9">
    <location>
        <begin position="851"/>
        <end position="866"/>
    </location>
</feature>
<dbReference type="InterPro" id="IPR002110">
    <property type="entry name" value="Ankyrin_rpt"/>
</dbReference>